<dbReference type="InterPro" id="IPR013320">
    <property type="entry name" value="ConA-like_dom_sf"/>
</dbReference>
<dbReference type="Pfam" id="PF17851">
    <property type="entry name" value="GH43_C2"/>
    <property type="match status" value="1"/>
</dbReference>
<feature type="active site" description="Proton donor" evidence="4">
    <location>
        <position position="182"/>
    </location>
</feature>
<dbReference type="RefSeq" id="WP_118423323.1">
    <property type="nucleotide sequence ID" value="NZ_QRPE01000018.1"/>
</dbReference>
<dbReference type="EMBL" id="QRPE01000018">
    <property type="protein sequence ID" value="RHL91340.1"/>
    <property type="molecule type" value="Genomic_DNA"/>
</dbReference>
<feature type="site" description="Important for catalytic activity, responsible for pKa modulation of the active site Glu and correct orientation of both the proton donor and substrate" evidence="5">
    <location>
        <position position="127"/>
    </location>
</feature>
<dbReference type="InterPro" id="IPR041542">
    <property type="entry name" value="GH43_C2"/>
</dbReference>
<evidence type="ECO:0000256" key="2">
    <source>
        <dbReference type="ARBA" id="ARBA00022801"/>
    </source>
</evidence>
<evidence type="ECO:0000313" key="8">
    <source>
        <dbReference type="Proteomes" id="UP000285013"/>
    </source>
</evidence>
<evidence type="ECO:0000256" key="4">
    <source>
        <dbReference type="PIRSR" id="PIRSR606710-1"/>
    </source>
</evidence>
<organism evidence="7 8">
    <name type="scientific">Bacteroides intestinalis</name>
    <dbReference type="NCBI Taxonomy" id="329854"/>
    <lineage>
        <taxon>Bacteria</taxon>
        <taxon>Pseudomonadati</taxon>
        <taxon>Bacteroidota</taxon>
        <taxon>Bacteroidia</taxon>
        <taxon>Bacteroidales</taxon>
        <taxon>Bacteroidaceae</taxon>
        <taxon>Bacteroides</taxon>
    </lineage>
</organism>
<dbReference type="AlphaFoldDB" id="A0A415N704"/>
<comment type="similarity">
    <text evidence="1">Belongs to the glycosyl hydrolase 43 family.</text>
</comment>
<dbReference type="SUPFAM" id="SSF75005">
    <property type="entry name" value="Arabinanase/levansucrase/invertase"/>
    <property type="match status" value="2"/>
</dbReference>
<dbReference type="PANTHER" id="PTHR42812:SF2">
    <property type="entry name" value="XYLOSIDASE_ARABINOSIDASE"/>
    <property type="match status" value="1"/>
</dbReference>
<dbReference type="InterPro" id="IPR023296">
    <property type="entry name" value="Glyco_hydro_beta-prop_sf"/>
</dbReference>
<keyword evidence="3" id="KW-0326">Glycosidase</keyword>
<dbReference type="Gene3D" id="2.60.120.200">
    <property type="match status" value="1"/>
</dbReference>
<dbReference type="Gene3D" id="2.115.10.20">
    <property type="entry name" value="Glycosyl hydrolase domain, family 43"/>
    <property type="match status" value="3"/>
</dbReference>
<feature type="domain" description="Beta-xylosidase C-terminal Concanavalin A-like" evidence="6">
    <location>
        <begin position="310"/>
        <end position="466"/>
    </location>
</feature>
<dbReference type="PANTHER" id="PTHR42812">
    <property type="entry name" value="BETA-XYLOSIDASE"/>
    <property type="match status" value="1"/>
</dbReference>
<evidence type="ECO:0000256" key="5">
    <source>
        <dbReference type="PIRSR" id="PIRSR606710-2"/>
    </source>
</evidence>
<dbReference type="Proteomes" id="UP000285013">
    <property type="component" value="Unassembled WGS sequence"/>
</dbReference>
<dbReference type="Pfam" id="PF04616">
    <property type="entry name" value="Glyco_hydro_43"/>
    <property type="match status" value="1"/>
</dbReference>
<dbReference type="SUPFAM" id="SSF49899">
    <property type="entry name" value="Concanavalin A-like lectins/glucanases"/>
    <property type="match status" value="1"/>
</dbReference>
<keyword evidence="2" id="KW-0378">Hydrolase</keyword>
<dbReference type="GO" id="GO:0004553">
    <property type="term" value="F:hydrolase activity, hydrolyzing O-glycosyl compounds"/>
    <property type="evidence" value="ECO:0007669"/>
    <property type="project" value="InterPro"/>
</dbReference>
<accession>A0A415N704</accession>
<evidence type="ECO:0000259" key="6">
    <source>
        <dbReference type="Pfam" id="PF17851"/>
    </source>
</evidence>
<feature type="active site" description="Proton acceptor" evidence="4">
    <location>
        <position position="33"/>
    </location>
</feature>
<evidence type="ECO:0000313" key="7">
    <source>
        <dbReference type="EMBL" id="RHL91340.1"/>
    </source>
</evidence>
<evidence type="ECO:0000256" key="3">
    <source>
        <dbReference type="ARBA" id="ARBA00023295"/>
    </source>
</evidence>
<name>A0A415N704_9BACE</name>
<comment type="caution">
    <text evidence="7">The sequence shown here is derived from an EMBL/GenBank/DDBJ whole genome shotgun (WGS) entry which is preliminary data.</text>
</comment>
<sequence length="811" mass="92574">MKRIVFIIGVLIMTLKINAQEYPKVILPGDYPDPTIVRDGADYYMTHSPFFYAPGFLIWHSQDLVNWQPVCRAIPEHKGSAMAPDLIKYNGRFFLYWPAAGTNWVSYADNIRGPWSEPIDLKVGGIDPGHVVGEDGKRYLYLNDGWVIGLTGDGLATVGEKRKVYDGWGFPKQWETEGMWLESPKLIHKDGYFYMTSAQGGTAGPPTSHMVVAARSKNVLGPWENSPYNPIVRTYNANDNWWSKGHGTIIDDVNGNWWVVYHAYANNFYTLGRQTLIEPIEWTKDGWYVAKSKGTPIKPKTQIKHGLELSDDFDGSTLGLQWTFWKENGTPFVSQKDNRLTVKGKGTTPADGRLMLVTPTDKNYITQVEVSVGRNNTSGLLLYYSEKAYAGVVSDGKTFTVYKNKDEKFTLPNKIGKCFIARIHNRGNNLVISVSRDGIDWMPLIENLDVSRMHHNTHLGFYALRPALVSMGRGSAVFSRFVYRNAIPAEKDMAAYLMVSHYDPTHSVHMAISYDGYTFTALNDAKPVIAGDTIADQKGIRDPHIFRGPDGAFYMSMTDLHAFGQREGFRETKWERDEEKYGWGNNRGIVLMKSWDLINWSHKNLRLPEVSKAYEDVACVWAPQTTWDAEKQKLMLYFTMHFGRELNKLYYAYVNEAYDKLESLPELLLQYPDPKSSAIDACITKIGDKYHMFYKTNDGRTGIRLALSDRANGPYELNGRWYDTSPVACEGPNLWKRIGENKWVLMYDIYGRKKHNFGFIETSDFVHFKNLGEFNEGVMKAVNFESPKHGAIIQITKEEAERLEKHWQTKK</sequence>
<dbReference type="InterPro" id="IPR051795">
    <property type="entry name" value="Glycosyl_Hydrlase_43"/>
</dbReference>
<protein>
    <submittedName>
        <fullName evidence="7">Beta-xylosidase</fullName>
    </submittedName>
</protein>
<dbReference type="InterPro" id="IPR006710">
    <property type="entry name" value="Glyco_hydro_43"/>
</dbReference>
<proteinExistence type="inferred from homology"/>
<dbReference type="GO" id="GO:0005975">
    <property type="term" value="P:carbohydrate metabolic process"/>
    <property type="evidence" value="ECO:0007669"/>
    <property type="project" value="InterPro"/>
</dbReference>
<dbReference type="CDD" id="cd08983">
    <property type="entry name" value="GH43_Bt3655-like"/>
    <property type="match status" value="1"/>
</dbReference>
<gene>
    <name evidence="7" type="ORF">DWZ95_14575</name>
</gene>
<reference evidence="7 8" key="1">
    <citation type="submission" date="2018-08" db="EMBL/GenBank/DDBJ databases">
        <title>A genome reference for cultivated species of the human gut microbiota.</title>
        <authorList>
            <person name="Zou Y."/>
            <person name="Xue W."/>
            <person name="Luo G."/>
        </authorList>
    </citation>
    <scope>NUCLEOTIDE SEQUENCE [LARGE SCALE GENOMIC DNA]</scope>
    <source>
        <strain evidence="7 8">AF36-16BH</strain>
    </source>
</reference>
<dbReference type="CDD" id="cd09002">
    <property type="entry name" value="GH43_XYL-like"/>
    <property type="match status" value="1"/>
</dbReference>
<evidence type="ECO:0000256" key="1">
    <source>
        <dbReference type="ARBA" id="ARBA00009865"/>
    </source>
</evidence>